<name>A0ACD5ZAD9_AVESA</name>
<sequence length="619" mass="67481">MAVNQLSELHPNRRDWTVHVYVSRLWQHRGATDDGPIRHTDIVFQDSQGNHMYGEVTENLVKDFIDNIVEGKVYEIKRFLVCPKKDRYRPVEAQFMIRFGRYTTVRELPDNVMDYPLCTYSLTPIDDLPDPSDIPERFIDVVGIVTGVSPTSTYHSATRATPSTKRVIYLSNLSGHQIGLVLWGERATSFDGEAVLRAAEKGPVVILFVGTLVKPFESRRGLSGGAPCRWFVNEELPEITEIHTQLRDRVPAVQNISLPGQTTAEISAQVDLETKTVKELLDLNIWDNEETKFYCTAILTKLSPGERYWFSACTTCNRGTVPYGSAYKCSSAGCKGTGGATRYKICFVGADDTGAVEFVFFDRAGKELVGKAALTILRSKVPQGASIEEAVQFGRTDQSTPKELASIVSRKYRFVVSVTTKSFDAKSLEPSYQVHRIDKFYGKQSHSSVLRRKPSTAIASSTSCIGSGFGLAFVSADRSADGGLNSIGLALAEDAITDQARSSEAGVTGHDKSPAASTDEGVSGVDPGTTLLMTPPSVTKPPGSKCSKDAVSSSVQKKLFLESPPQDGSASKVELGSEGDTGETTVVTDGGDLLVPKDLRRRPLSQKLQGNVNSKKIKN</sequence>
<dbReference type="EnsemblPlants" id="AVESA.00010b.r2.6CG1133510.1">
    <property type="protein sequence ID" value="AVESA.00010b.r2.6CG1133510.1.CDS"/>
    <property type="gene ID" value="AVESA.00010b.r2.6CG1133510"/>
</dbReference>
<accession>A0ACD5ZAD9</accession>
<dbReference type="Proteomes" id="UP001732700">
    <property type="component" value="Chromosome 6C"/>
</dbReference>
<proteinExistence type="predicted"/>
<protein>
    <submittedName>
        <fullName evidence="1">Uncharacterized protein</fullName>
    </submittedName>
</protein>
<evidence type="ECO:0000313" key="1">
    <source>
        <dbReference type="EnsemblPlants" id="AVESA.00010b.r2.6CG1133510.1.CDS"/>
    </source>
</evidence>
<reference evidence="1" key="1">
    <citation type="submission" date="2021-05" db="EMBL/GenBank/DDBJ databases">
        <authorList>
            <person name="Scholz U."/>
            <person name="Mascher M."/>
            <person name="Fiebig A."/>
        </authorList>
    </citation>
    <scope>NUCLEOTIDE SEQUENCE [LARGE SCALE GENOMIC DNA]</scope>
</reference>
<organism evidence="1 2">
    <name type="scientific">Avena sativa</name>
    <name type="common">Oat</name>
    <dbReference type="NCBI Taxonomy" id="4498"/>
    <lineage>
        <taxon>Eukaryota</taxon>
        <taxon>Viridiplantae</taxon>
        <taxon>Streptophyta</taxon>
        <taxon>Embryophyta</taxon>
        <taxon>Tracheophyta</taxon>
        <taxon>Spermatophyta</taxon>
        <taxon>Magnoliopsida</taxon>
        <taxon>Liliopsida</taxon>
        <taxon>Poales</taxon>
        <taxon>Poaceae</taxon>
        <taxon>BOP clade</taxon>
        <taxon>Pooideae</taxon>
        <taxon>Poodae</taxon>
        <taxon>Poeae</taxon>
        <taxon>Poeae Chloroplast Group 1 (Aveneae type)</taxon>
        <taxon>Aveninae</taxon>
        <taxon>Avena</taxon>
    </lineage>
</organism>
<keyword evidence="2" id="KW-1185">Reference proteome</keyword>
<evidence type="ECO:0000313" key="2">
    <source>
        <dbReference type="Proteomes" id="UP001732700"/>
    </source>
</evidence>
<reference evidence="1" key="2">
    <citation type="submission" date="2025-09" db="UniProtKB">
        <authorList>
            <consortium name="EnsemblPlants"/>
        </authorList>
    </citation>
    <scope>IDENTIFICATION</scope>
</reference>